<dbReference type="InterPro" id="IPR001226">
    <property type="entry name" value="Flavodoxin_CS"/>
</dbReference>
<dbReference type="GO" id="GO:0009055">
    <property type="term" value="F:electron transfer activity"/>
    <property type="evidence" value="ECO:0007669"/>
    <property type="project" value="InterPro"/>
</dbReference>
<evidence type="ECO:0000259" key="2">
    <source>
        <dbReference type="PROSITE" id="PS50902"/>
    </source>
</evidence>
<dbReference type="InterPro" id="IPR029039">
    <property type="entry name" value="Flavoprotein-like_sf"/>
</dbReference>
<dbReference type="PROSITE" id="PS00201">
    <property type="entry name" value="FLAVODOXIN"/>
    <property type="match status" value="1"/>
</dbReference>
<dbReference type="InterPro" id="IPR052200">
    <property type="entry name" value="Protoporphyrinogen_IX_DH"/>
</dbReference>
<accession>A0A212JFN9</accession>
<dbReference type="Pfam" id="PF12724">
    <property type="entry name" value="Flavodoxin_5"/>
    <property type="match status" value="1"/>
</dbReference>
<dbReference type="PANTHER" id="PTHR38030">
    <property type="entry name" value="PROTOPORPHYRINOGEN IX DEHYDROGENASE [MENAQUINONE]"/>
    <property type="match status" value="1"/>
</dbReference>
<dbReference type="InterPro" id="IPR008254">
    <property type="entry name" value="Flavodoxin/NO_synth"/>
</dbReference>
<dbReference type="SUPFAM" id="SSF52218">
    <property type="entry name" value="Flavoproteins"/>
    <property type="match status" value="1"/>
</dbReference>
<sequence length="160" mass="18017">MNKTAIIYTSKHGTTEKVARLVAQKSEGKIALMSLEQNSNNDIDTFDIIILGTPIYAGTPRKAMTNFCKMNQEKLLEKTIGLFICGMEPGLDIRNKQIINAYSEPLRQHARTATFLGGEFLFDEMNFFERLIVKKISKATSSISSIEYSAIEKFAKEIKI</sequence>
<dbReference type="GO" id="GO:0070819">
    <property type="term" value="F:menaquinone-dependent protoporphyrinogen oxidase activity"/>
    <property type="evidence" value="ECO:0007669"/>
    <property type="project" value="TreeGrafter"/>
</dbReference>
<dbReference type="EMBL" id="FLUM01000001">
    <property type="protein sequence ID" value="SBV98248.1"/>
    <property type="molecule type" value="Genomic_DNA"/>
</dbReference>
<organism evidence="3">
    <name type="scientific">uncultured Dysgonomonas sp</name>
    <dbReference type="NCBI Taxonomy" id="206096"/>
    <lineage>
        <taxon>Bacteria</taxon>
        <taxon>Pseudomonadati</taxon>
        <taxon>Bacteroidota</taxon>
        <taxon>Bacteroidia</taxon>
        <taxon>Bacteroidales</taxon>
        <taxon>Dysgonomonadaceae</taxon>
        <taxon>Dysgonomonas</taxon>
        <taxon>environmental samples</taxon>
    </lineage>
</organism>
<name>A0A212JFN9_9BACT</name>
<protein>
    <submittedName>
        <fullName evidence="3">Flavodoxin</fullName>
    </submittedName>
</protein>
<feature type="domain" description="Flavodoxin-like" evidence="2">
    <location>
        <begin position="4"/>
        <end position="159"/>
    </location>
</feature>
<reference evidence="3" key="1">
    <citation type="submission" date="2016-04" db="EMBL/GenBank/DDBJ databases">
        <authorList>
            <person name="Evans L.H."/>
            <person name="Alamgir A."/>
            <person name="Owens N."/>
            <person name="Weber N.D."/>
            <person name="Virtaneva K."/>
            <person name="Barbian K."/>
            <person name="Babar A."/>
            <person name="Rosenke K."/>
        </authorList>
    </citation>
    <scope>NUCLEOTIDE SEQUENCE</scope>
    <source>
        <strain evidence="3">86-1</strain>
    </source>
</reference>
<dbReference type="Gene3D" id="3.40.50.360">
    <property type="match status" value="1"/>
</dbReference>
<evidence type="ECO:0000313" key="3">
    <source>
        <dbReference type="EMBL" id="SBV98248.1"/>
    </source>
</evidence>
<dbReference type="InterPro" id="IPR026816">
    <property type="entry name" value="Flavodoxin_dom"/>
</dbReference>
<dbReference type="PANTHER" id="PTHR38030:SF2">
    <property type="entry name" value="PROTOPORPHYRINOGEN IX DEHYDROGENASE [QUINONE]"/>
    <property type="match status" value="1"/>
</dbReference>
<dbReference type="AlphaFoldDB" id="A0A212JFN9"/>
<gene>
    <name evidence="3" type="ORF">KL86DYS1_12121</name>
</gene>
<dbReference type="PROSITE" id="PS50902">
    <property type="entry name" value="FLAVODOXIN_LIKE"/>
    <property type="match status" value="1"/>
</dbReference>
<proteinExistence type="predicted"/>
<dbReference type="GO" id="GO:0010181">
    <property type="term" value="F:FMN binding"/>
    <property type="evidence" value="ECO:0007669"/>
    <property type="project" value="InterPro"/>
</dbReference>
<comment type="cofactor">
    <cofactor evidence="1">
        <name>FMN</name>
        <dbReference type="ChEBI" id="CHEBI:58210"/>
    </cofactor>
</comment>
<dbReference type="GO" id="GO:0006783">
    <property type="term" value="P:heme biosynthetic process"/>
    <property type="evidence" value="ECO:0007669"/>
    <property type="project" value="TreeGrafter"/>
</dbReference>
<evidence type="ECO:0000256" key="1">
    <source>
        <dbReference type="ARBA" id="ARBA00001917"/>
    </source>
</evidence>
<dbReference type="RefSeq" id="WP_296940689.1">
    <property type="nucleotide sequence ID" value="NZ_LT599032.1"/>
</dbReference>